<organism evidence="8 9">
    <name type="scientific">Mesorhizobium liriopis</name>
    <dbReference type="NCBI Taxonomy" id="2953882"/>
    <lineage>
        <taxon>Bacteria</taxon>
        <taxon>Pseudomonadati</taxon>
        <taxon>Pseudomonadota</taxon>
        <taxon>Alphaproteobacteria</taxon>
        <taxon>Hyphomicrobiales</taxon>
        <taxon>Phyllobacteriaceae</taxon>
        <taxon>Mesorhizobium</taxon>
    </lineage>
</organism>
<evidence type="ECO:0000256" key="3">
    <source>
        <dbReference type="ARBA" id="ARBA00022603"/>
    </source>
</evidence>
<evidence type="ECO:0000313" key="9">
    <source>
        <dbReference type="Proteomes" id="UP001205906"/>
    </source>
</evidence>
<evidence type="ECO:0000256" key="6">
    <source>
        <dbReference type="ARBA" id="ARBA00047942"/>
    </source>
</evidence>
<dbReference type="SUPFAM" id="SSF53335">
    <property type="entry name" value="S-adenosyl-L-methionine-dependent methyltransferases"/>
    <property type="match status" value="1"/>
</dbReference>
<comment type="catalytic activity">
    <reaction evidence="6">
        <text>a 2'-deoxyadenosine in DNA + S-adenosyl-L-methionine = an N(6)-methyl-2'-deoxyadenosine in DNA + S-adenosyl-L-homocysteine + H(+)</text>
        <dbReference type="Rhea" id="RHEA:15197"/>
        <dbReference type="Rhea" id="RHEA-COMP:12418"/>
        <dbReference type="Rhea" id="RHEA-COMP:12419"/>
        <dbReference type="ChEBI" id="CHEBI:15378"/>
        <dbReference type="ChEBI" id="CHEBI:57856"/>
        <dbReference type="ChEBI" id="CHEBI:59789"/>
        <dbReference type="ChEBI" id="CHEBI:90615"/>
        <dbReference type="ChEBI" id="CHEBI:90616"/>
        <dbReference type="EC" id="2.1.1.72"/>
    </reaction>
</comment>
<reference evidence="8 9" key="1">
    <citation type="submission" date="2022-06" db="EMBL/GenBank/DDBJ databases">
        <title>Mesorhizobium sp. strain RP14 Genome sequencing and assembly.</title>
        <authorList>
            <person name="Kim I."/>
        </authorList>
    </citation>
    <scope>NUCLEOTIDE SEQUENCE [LARGE SCALE GENOMIC DNA]</scope>
    <source>
        <strain evidence="9">RP14(2022)</strain>
    </source>
</reference>
<name>A0ABT1C3S6_9HYPH</name>
<dbReference type="Pfam" id="PF01555">
    <property type="entry name" value="N6_N4_Mtase"/>
    <property type="match status" value="1"/>
</dbReference>
<comment type="similarity">
    <text evidence="1">Belongs to the N(4)/N(6)-methyltransferase family.</text>
</comment>
<dbReference type="Gene3D" id="3.40.50.150">
    <property type="entry name" value="Vaccinia Virus protein VP39"/>
    <property type="match status" value="1"/>
</dbReference>
<keyword evidence="9" id="KW-1185">Reference proteome</keyword>
<feature type="domain" description="DNA methylase N-4/N-6" evidence="7">
    <location>
        <begin position="8"/>
        <end position="62"/>
    </location>
</feature>
<evidence type="ECO:0000256" key="5">
    <source>
        <dbReference type="ARBA" id="ARBA00022691"/>
    </source>
</evidence>
<accession>A0ABT1C3S6</accession>
<protein>
    <recommendedName>
        <fullName evidence="2">site-specific DNA-methyltransferase (adenine-specific)</fullName>
        <ecNumber evidence="2">2.1.1.72</ecNumber>
    </recommendedName>
</protein>
<gene>
    <name evidence="8" type="ORF">NGM99_06715</name>
</gene>
<keyword evidence="3" id="KW-0489">Methyltransferase</keyword>
<dbReference type="PRINTS" id="PR00506">
    <property type="entry name" value="D21N6MTFRASE"/>
</dbReference>
<evidence type="ECO:0000256" key="1">
    <source>
        <dbReference type="ARBA" id="ARBA00006594"/>
    </source>
</evidence>
<evidence type="ECO:0000256" key="2">
    <source>
        <dbReference type="ARBA" id="ARBA00011900"/>
    </source>
</evidence>
<dbReference type="Proteomes" id="UP001205906">
    <property type="component" value="Unassembled WGS sequence"/>
</dbReference>
<evidence type="ECO:0000313" key="8">
    <source>
        <dbReference type="EMBL" id="MCO6049481.1"/>
    </source>
</evidence>
<comment type="caution">
    <text evidence="8">The sequence shown here is derived from an EMBL/GenBank/DDBJ whole genome shotgun (WGS) entry which is preliminary data.</text>
</comment>
<sequence>MALFGDAPFATPKPERLVKRVLEIASDPGDLVLDSFAGSGTTGAVAHKMGRRWIMVEHGAHCHSHIVPRMRRVVDGSDAGGVSGELCWQGGGGFQLFELGPSLLEKDAHGRHVVSSRLASAELVEAVCRQFGFTPEPQGRDPWRHGSSSERQFIHVAPRMLFREDLLPLSEALDPDATLLVACLAHDTDAGNFPNLDIRKIPRDLPDAIDWAKDDYSLALALT</sequence>
<keyword evidence="5" id="KW-0949">S-adenosyl-L-methionine</keyword>
<dbReference type="EMBL" id="JAMXQS010000003">
    <property type="protein sequence ID" value="MCO6049481.1"/>
    <property type="molecule type" value="Genomic_DNA"/>
</dbReference>
<dbReference type="InterPro" id="IPR002941">
    <property type="entry name" value="DNA_methylase_N4/N6"/>
</dbReference>
<evidence type="ECO:0000259" key="7">
    <source>
        <dbReference type="Pfam" id="PF01555"/>
    </source>
</evidence>
<keyword evidence="4" id="KW-0808">Transferase</keyword>
<proteinExistence type="inferred from homology"/>
<dbReference type="EC" id="2.1.1.72" evidence="2"/>
<dbReference type="InterPro" id="IPR002295">
    <property type="entry name" value="N4/N6-MTase_EcoPI_Mod-like"/>
</dbReference>
<evidence type="ECO:0000256" key="4">
    <source>
        <dbReference type="ARBA" id="ARBA00022679"/>
    </source>
</evidence>
<dbReference type="InterPro" id="IPR029063">
    <property type="entry name" value="SAM-dependent_MTases_sf"/>
</dbReference>